<dbReference type="PANTHER" id="PTHR47330">
    <property type="entry name" value="POLY(U)-BINDING-SPLICING FACTOR PUF60-B-RELATED"/>
    <property type="match status" value="1"/>
</dbReference>
<evidence type="ECO:0000313" key="2">
    <source>
        <dbReference type="Proteomes" id="UP001258017"/>
    </source>
</evidence>
<keyword evidence="2" id="KW-1185">Reference proteome</keyword>
<dbReference type="GO" id="GO:0000381">
    <property type="term" value="P:regulation of alternative mRNA splicing, via spliceosome"/>
    <property type="evidence" value="ECO:0007669"/>
    <property type="project" value="TreeGrafter"/>
</dbReference>
<sequence length="151" mass="17056">MHTLDRYVHRLNLGYFARNRHCSAQNTRLADQIGYDRMKPNVIISGSATEFLPGPIYDLNQIGQVVAGPGAKYLTLPGILGAGLPKITSEQQDTVNRAKKYAMEQSIKMVLMKQTLAHQQQKNKLVLRQQVLLLMCRLVSTKSRQKQYESA</sequence>
<accession>A0AAD9RFP4</accession>
<dbReference type="GO" id="GO:0006376">
    <property type="term" value="P:mRNA splice site recognition"/>
    <property type="evidence" value="ECO:0007669"/>
    <property type="project" value="TreeGrafter"/>
</dbReference>
<dbReference type="Proteomes" id="UP001258017">
    <property type="component" value="Unassembled WGS sequence"/>
</dbReference>
<evidence type="ECO:0000313" key="1">
    <source>
        <dbReference type="EMBL" id="KAK2578814.1"/>
    </source>
</evidence>
<dbReference type="PANTHER" id="PTHR47330:SF1">
    <property type="entry name" value="POLY(U)-BINDING-SPLICING FACTOR PUF60"/>
    <property type="match status" value="1"/>
</dbReference>
<protein>
    <submittedName>
        <fullName evidence="1">Uncharacterized protein</fullName>
    </submittedName>
</protein>
<dbReference type="GO" id="GO:0071011">
    <property type="term" value="C:precatalytic spliceosome"/>
    <property type="evidence" value="ECO:0007669"/>
    <property type="project" value="TreeGrafter"/>
</dbReference>
<proteinExistence type="predicted"/>
<comment type="caution">
    <text evidence="1">The sequence shown here is derived from an EMBL/GenBank/DDBJ whole genome shotgun (WGS) entry which is preliminary data.</text>
</comment>
<dbReference type="AlphaFoldDB" id="A0AAD9RFP4"/>
<organism evidence="1 2">
    <name type="scientific">Odynerus spinipes</name>
    <dbReference type="NCBI Taxonomy" id="1348599"/>
    <lineage>
        <taxon>Eukaryota</taxon>
        <taxon>Metazoa</taxon>
        <taxon>Ecdysozoa</taxon>
        <taxon>Arthropoda</taxon>
        <taxon>Hexapoda</taxon>
        <taxon>Insecta</taxon>
        <taxon>Pterygota</taxon>
        <taxon>Neoptera</taxon>
        <taxon>Endopterygota</taxon>
        <taxon>Hymenoptera</taxon>
        <taxon>Apocrita</taxon>
        <taxon>Aculeata</taxon>
        <taxon>Vespoidea</taxon>
        <taxon>Vespidae</taxon>
        <taxon>Eumeninae</taxon>
        <taxon>Odynerus</taxon>
    </lineage>
</organism>
<gene>
    <name evidence="1" type="ORF">KPH14_012032</name>
</gene>
<dbReference type="GO" id="GO:0071013">
    <property type="term" value="C:catalytic step 2 spliceosome"/>
    <property type="evidence" value="ECO:0007669"/>
    <property type="project" value="TreeGrafter"/>
</dbReference>
<reference evidence="1" key="1">
    <citation type="submission" date="2021-08" db="EMBL/GenBank/DDBJ databases">
        <authorList>
            <person name="Misof B."/>
            <person name="Oliver O."/>
            <person name="Podsiadlowski L."/>
            <person name="Donath A."/>
            <person name="Peters R."/>
            <person name="Mayer C."/>
            <person name="Rust J."/>
            <person name="Gunkel S."/>
            <person name="Lesny P."/>
            <person name="Martin S."/>
            <person name="Oeyen J.P."/>
            <person name="Petersen M."/>
            <person name="Panagiotis P."/>
            <person name="Wilbrandt J."/>
            <person name="Tanja T."/>
        </authorList>
    </citation>
    <scope>NUCLEOTIDE SEQUENCE</scope>
    <source>
        <strain evidence="1">GBR_01_08_01A</strain>
        <tissue evidence="1">Thorax + abdomen</tissue>
    </source>
</reference>
<dbReference type="EMBL" id="JAIFRP010000160">
    <property type="protein sequence ID" value="KAK2578814.1"/>
    <property type="molecule type" value="Genomic_DNA"/>
</dbReference>
<dbReference type="GO" id="GO:0000380">
    <property type="term" value="P:alternative mRNA splicing, via spliceosome"/>
    <property type="evidence" value="ECO:0007669"/>
    <property type="project" value="TreeGrafter"/>
</dbReference>
<name>A0AAD9RFP4_9HYME</name>
<reference evidence="1" key="2">
    <citation type="journal article" date="2023" name="Commun. Biol.">
        <title>Intrasexual cuticular hydrocarbon dimorphism in a wasp sheds light on hydrocarbon biosynthesis genes in Hymenoptera.</title>
        <authorList>
            <person name="Moris V.C."/>
            <person name="Podsiadlowski L."/>
            <person name="Martin S."/>
            <person name="Oeyen J.P."/>
            <person name="Donath A."/>
            <person name="Petersen M."/>
            <person name="Wilbrandt J."/>
            <person name="Misof B."/>
            <person name="Liedtke D."/>
            <person name="Thamm M."/>
            <person name="Scheiner R."/>
            <person name="Schmitt T."/>
            <person name="Niehuis O."/>
        </authorList>
    </citation>
    <scope>NUCLEOTIDE SEQUENCE</scope>
    <source>
        <strain evidence="1">GBR_01_08_01A</strain>
    </source>
</reference>
<dbReference type="GO" id="GO:0003723">
    <property type="term" value="F:RNA binding"/>
    <property type="evidence" value="ECO:0007669"/>
    <property type="project" value="TreeGrafter"/>
</dbReference>
<dbReference type="InterPro" id="IPR051974">
    <property type="entry name" value="PUF60_regulator"/>
</dbReference>